<dbReference type="AlphaFoldDB" id="A0A5C7SQ99"/>
<dbReference type="RefSeq" id="WP_276658363.1">
    <property type="nucleotide sequence ID" value="NZ_SSFD01000134.1"/>
</dbReference>
<reference evidence="2 3" key="1">
    <citation type="submission" date="2018-09" db="EMBL/GenBank/DDBJ databases">
        <title>Metagenome Assembled Genomes from an Advanced Water Purification Facility.</title>
        <authorList>
            <person name="Stamps B.W."/>
            <person name="Spear J.R."/>
        </authorList>
    </citation>
    <scope>NUCLEOTIDE SEQUENCE [LARGE SCALE GENOMIC DNA]</scope>
    <source>
        <strain evidence="2">Bin_27_1</strain>
    </source>
</reference>
<dbReference type="Proteomes" id="UP000321192">
    <property type="component" value="Unassembled WGS sequence"/>
</dbReference>
<sequence>MRFPAYLTGMALAASVLANQALADDKKDLGAPSGFLKDTTYASMEEVRSPSGERARRWVAPGISFAQYDAVMVDKTVFHPAPQPTEQLGMATLNQIAAALDEAFRRELQTVVRVVDKPGPNVLRMRPAVTAAAAKDEGLKPYQLLPVAFVLTMGQTTKRAVLALEYEVTDTATGQLVAAGMREGEGAKLKTVKDTLTLEQMQPAIDAWAKDAAAFMQAAKTAH</sequence>
<keyword evidence="1" id="KW-0732">Signal</keyword>
<gene>
    <name evidence="2" type="ORF">E6Q80_09130</name>
</gene>
<name>A0A5C7SQ99_THASP</name>
<dbReference type="EMBL" id="SSFD01000134">
    <property type="protein sequence ID" value="TXH85739.1"/>
    <property type="molecule type" value="Genomic_DNA"/>
</dbReference>
<feature type="signal peptide" evidence="1">
    <location>
        <begin position="1"/>
        <end position="23"/>
    </location>
</feature>
<evidence type="ECO:0000313" key="2">
    <source>
        <dbReference type="EMBL" id="TXH85739.1"/>
    </source>
</evidence>
<organism evidence="2 3">
    <name type="scientific">Thauera aminoaromatica</name>
    <dbReference type="NCBI Taxonomy" id="164330"/>
    <lineage>
        <taxon>Bacteria</taxon>
        <taxon>Pseudomonadati</taxon>
        <taxon>Pseudomonadota</taxon>
        <taxon>Betaproteobacteria</taxon>
        <taxon>Rhodocyclales</taxon>
        <taxon>Zoogloeaceae</taxon>
        <taxon>Thauera</taxon>
    </lineage>
</organism>
<proteinExistence type="predicted"/>
<evidence type="ECO:0000313" key="3">
    <source>
        <dbReference type="Proteomes" id="UP000321192"/>
    </source>
</evidence>
<dbReference type="InterPro" id="IPR021747">
    <property type="entry name" value="DUF3313"/>
</dbReference>
<evidence type="ECO:0000256" key="1">
    <source>
        <dbReference type="SAM" id="SignalP"/>
    </source>
</evidence>
<protein>
    <submittedName>
        <fullName evidence="2">DUF3313 domain-containing protein</fullName>
    </submittedName>
</protein>
<comment type="caution">
    <text evidence="2">The sequence shown here is derived from an EMBL/GenBank/DDBJ whole genome shotgun (WGS) entry which is preliminary data.</text>
</comment>
<dbReference type="Pfam" id="PF11769">
    <property type="entry name" value="DUF3313"/>
    <property type="match status" value="1"/>
</dbReference>
<accession>A0A5C7SQ99</accession>
<feature type="chain" id="PRO_5022693273" evidence="1">
    <location>
        <begin position="24"/>
        <end position="223"/>
    </location>
</feature>